<dbReference type="GO" id="GO:0046872">
    <property type="term" value="F:metal ion binding"/>
    <property type="evidence" value="ECO:0007669"/>
    <property type="project" value="TreeGrafter"/>
</dbReference>
<sequence length="182" mass="20785">MINNAENLTKKVVNSDVKDTLSFGKFGIEKESLRVSESTISRQKHQASMGSPLCHRYITTDFSEAQLEFITPPLIDKKTGLNFLENIHHFVSHQIEDEIIWPFSMPPFIESDTDVPIASYGTSNLALFKTTYRNGLSHRYGRTMQAISGIHFHYSLPKQIWKSSLFTDETAVSKKLRAKIYL</sequence>
<comment type="pathway">
    <text evidence="1">Sulfur metabolism; glutathione biosynthesis; glutathione from L-cysteine and L-glutamate: step 1/2.</text>
</comment>
<evidence type="ECO:0000256" key="6">
    <source>
        <dbReference type="ARBA" id="ARBA00022840"/>
    </source>
</evidence>
<evidence type="ECO:0000256" key="2">
    <source>
        <dbReference type="ARBA" id="ARBA00012220"/>
    </source>
</evidence>
<comment type="catalytic activity">
    <reaction evidence="7">
        <text>L-cysteine + L-glutamate + ATP = gamma-L-glutamyl-L-cysteine + ADP + phosphate + H(+)</text>
        <dbReference type="Rhea" id="RHEA:13285"/>
        <dbReference type="ChEBI" id="CHEBI:15378"/>
        <dbReference type="ChEBI" id="CHEBI:29985"/>
        <dbReference type="ChEBI" id="CHEBI:30616"/>
        <dbReference type="ChEBI" id="CHEBI:35235"/>
        <dbReference type="ChEBI" id="CHEBI:43474"/>
        <dbReference type="ChEBI" id="CHEBI:58173"/>
        <dbReference type="ChEBI" id="CHEBI:456216"/>
        <dbReference type="EC" id="6.3.2.2"/>
    </reaction>
</comment>
<evidence type="ECO:0000256" key="4">
    <source>
        <dbReference type="ARBA" id="ARBA00022684"/>
    </source>
</evidence>
<dbReference type="InterPro" id="IPR014746">
    <property type="entry name" value="Gln_synth/guanido_kin_cat_dom"/>
</dbReference>
<evidence type="ECO:0000256" key="3">
    <source>
        <dbReference type="ARBA" id="ARBA00022598"/>
    </source>
</evidence>
<dbReference type="GO" id="GO:0005829">
    <property type="term" value="C:cytosol"/>
    <property type="evidence" value="ECO:0007669"/>
    <property type="project" value="TreeGrafter"/>
</dbReference>
<dbReference type="GO" id="GO:0005524">
    <property type="term" value="F:ATP binding"/>
    <property type="evidence" value="ECO:0007669"/>
    <property type="project" value="UniProtKB-KW"/>
</dbReference>
<accession>A0A382AK99</accession>
<dbReference type="Gene3D" id="3.30.590.20">
    <property type="match status" value="1"/>
</dbReference>
<evidence type="ECO:0000256" key="7">
    <source>
        <dbReference type="ARBA" id="ARBA00048819"/>
    </source>
</evidence>
<keyword evidence="4" id="KW-0317">Glutathione biosynthesis</keyword>
<keyword evidence="3" id="KW-0436">Ligase</keyword>
<evidence type="ECO:0000256" key="5">
    <source>
        <dbReference type="ARBA" id="ARBA00022741"/>
    </source>
</evidence>
<dbReference type="InterPro" id="IPR006334">
    <property type="entry name" value="Glut_cys_ligase"/>
</dbReference>
<proteinExistence type="predicted"/>
<feature type="non-terminal residue" evidence="9">
    <location>
        <position position="182"/>
    </location>
</feature>
<protein>
    <recommendedName>
        <fullName evidence="2">glutamate--cysteine ligase</fullName>
        <ecNumber evidence="2">6.3.2.2</ecNumber>
    </recommendedName>
</protein>
<keyword evidence="5" id="KW-0547">Nucleotide-binding</keyword>
<keyword evidence="6" id="KW-0067">ATP-binding</keyword>
<dbReference type="PANTHER" id="PTHR38761:SF1">
    <property type="entry name" value="GLUTAMATE--CYSTEINE LIGASE"/>
    <property type="match status" value="1"/>
</dbReference>
<dbReference type="EMBL" id="UINC01025741">
    <property type="protein sequence ID" value="SVB01898.1"/>
    <property type="molecule type" value="Genomic_DNA"/>
</dbReference>
<dbReference type="Pfam" id="PF04262">
    <property type="entry name" value="Glu_cys_ligase"/>
    <property type="match status" value="1"/>
</dbReference>
<dbReference type="EC" id="6.3.2.2" evidence="2"/>
<evidence type="ECO:0000313" key="9">
    <source>
        <dbReference type="EMBL" id="SVB01898.1"/>
    </source>
</evidence>
<gene>
    <name evidence="9" type="ORF">METZ01_LOCUS154752</name>
</gene>
<reference evidence="9" key="1">
    <citation type="submission" date="2018-05" db="EMBL/GenBank/DDBJ databases">
        <authorList>
            <person name="Lanie J.A."/>
            <person name="Ng W.-L."/>
            <person name="Kazmierczak K.M."/>
            <person name="Andrzejewski T.M."/>
            <person name="Davidsen T.M."/>
            <person name="Wayne K.J."/>
            <person name="Tettelin H."/>
            <person name="Glass J.I."/>
            <person name="Rusch D."/>
            <person name="Podicherti R."/>
            <person name="Tsui H.-C.T."/>
            <person name="Winkler M.E."/>
        </authorList>
    </citation>
    <scope>NUCLEOTIDE SEQUENCE</scope>
</reference>
<evidence type="ECO:0000259" key="8">
    <source>
        <dbReference type="Pfam" id="PF04262"/>
    </source>
</evidence>
<dbReference type="GO" id="GO:0006750">
    <property type="term" value="P:glutathione biosynthetic process"/>
    <property type="evidence" value="ECO:0007669"/>
    <property type="project" value="UniProtKB-KW"/>
</dbReference>
<dbReference type="PANTHER" id="PTHR38761">
    <property type="entry name" value="GLUTAMATE--CYSTEINE LIGASE"/>
    <property type="match status" value="1"/>
</dbReference>
<dbReference type="SUPFAM" id="SSF55931">
    <property type="entry name" value="Glutamine synthetase/guanido kinase"/>
    <property type="match status" value="1"/>
</dbReference>
<feature type="domain" description="Glutamate--cysteine ligase" evidence="8">
    <location>
        <begin position="13"/>
        <end position="182"/>
    </location>
</feature>
<evidence type="ECO:0000256" key="1">
    <source>
        <dbReference type="ARBA" id="ARBA00005006"/>
    </source>
</evidence>
<name>A0A382AK99_9ZZZZ</name>
<organism evidence="9">
    <name type="scientific">marine metagenome</name>
    <dbReference type="NCBI Taxonomy" id="408172"/>
    <lineage>
        <taxon>unclassified sequences</taxon>
        <taxon>metagenomes</taxon>
        <taxon>ecological metagenomes</taxon>
    </lineage>
</organism>
<dbReference type="AlphaFoldDB" id="A0A382AK99"/>
<dbReference type="InterPro" id="IPR007370">
    <property type="entry name" value="Glu_cys_ligase"/>
</dbReference>
<dbReference type="GO" id="GO:0004357">
    <property type="term" value="F:glutamate-cysteine ligase activity"/>
    <property type="evidence" value="ECO:0007669"/>
    <property type="project" value="UniProtKB-EC"/>
</dbReference>